<dbReference type="InterPro" id="IPR032828">
    <property type="entry name" value="PolyA_RNA-bd"/>
</dbReference>
<keyword evidence="12" id="KW-1185">Reference proteome</keyword>
<evidence type="ECO:0000256" key="1">
    <source>
        <dbReference type="ARBA" id="ARBA00001946"/>
    </source>
</evidence>
<dbReference type="SUPFAM" id="SSF81891">
    <property type="entry name" value="Poly A polymerase C-terminal region-like"/>
    <property type="match status" value="1"/>
</dbReference>
<feature type="domain" description="tRNA nucleotidyltransferase/poly(A) polymerase RNA and SrmB- binding" evidence="10">
    <location>
        <begin position="194"/>
        <end position="238"/>
    </location>
</feature>
<dbReference type="InterPro" id="IPR043519">
    <property type="entry name" value="NT_sf"/>
</dbReference>
<accession>A0ABT3RA98</accession>
<evidence type="ECO:0000256" key="7">
    <source>
        <dbReference type="ARBA" id="ARBA00022842"/>
    </source>
</evidence>
<dbReference type="Pfam" id="PF01743">
    <property type="entry name" value="PolyA_pol"/>
    <property type="match status" value="1"/>
</dbReference>
<protein>
    <submittedName>
        <fullName evidence="11">CCA tRNA nucleotidyltransferase</fullName>
    </submittedName>
</protein>
<comment type="similarity">
    <text evidence="8">Belongs to the tRNA nucleotidyltransferase/poly(A) polymerase family.</text>
</comment>
<evidence type="ECO:0000259" key="9">
    <source>
        <dbReference type="Pfam" id="PF01743"/>
    </source>
</evidence>
<evidence type="ECO:0000256" key="8">
    <source>
        <dbReference type="RuleBase" id="RU003953"/>
    </source>
</evidence>
<evidence type="ECO:0000256" key="4">
    <source>
        <dbReference type="ARBA" id="ARBA00022695"/>
    </source>
</evidence>
<proteinExistence type="inferred from homology"/>
<gene>
    <name evidence="11" type="ORF">ON753_26390</name>
</gene>
<evidence type="ECO:0000259" key="10">
    <source>
        <dbReference type="Pfam" id="PF12627"/>
    </source>
</evidence>
<evidence type="ECO:0000256" key="3">
    <source>
        <dbReference type="ARBA" id="ARBA00022694"/>
    </source>
</evidence>
<name>A0ABT3RA98_9HYPH</name>
<comment type="cofactor">
    <cofactor evidence="1">
        <name>Mg(2+)</name>
        <dbReference type="ChEBI" id="CHEBI:18420"/>
    </cofactor>
</comment>
<keyword evidence="6" id="KW-0547">Nucleotide-binding</keyword>
<evidence type="ECO:0000256" key="5">
    <source>
        <dbReference type="ARBA" id="ARBA00022723"/>
    </source>
</evidence>
<dbReference type="Pfam" id="PF12627">
    <property type="entry name" value="PolyA_pol_RNAbd"/>
    <property type="match status" value="1"/>
</dbReference>
<keyword evidence="3" id="KW-0819">tRNA processing</keyword>
<reference evidence="11 12" key="1">
    <citation type="journal article" date="2016" name="Int. J. Syst. Evol. Microbiol.">
        <title>Labrenzia salina sp. nov., isolated from the rhizosphere of the halophyte Arthrocnemum macrostachyum.</title>
        <authorList>
            <person name="Camacho M."/>
            <person name="Redondo-Gomez S."/>
            <person name="Rodriguez-Llorente I."/>
            <person name="Rohde M."/>
            <person name="Sproer C."/>
            <person name="Schumann P."/>
            <person name="Klenk H.P."/>
            <person name="Montero-Calasanz M.D.C."/>
        </authorList>
    </citation>
    <scope>NUCLEOTIDE SEQUENCE [LARGE SCALE GENOMIC DNA]</scope>
    <source>
        <strain evidence="11 12">DSM 29163</strain>
    </source>
</reference>
<dbReference type="Gene3D" id="3.30.460.10">
    <property type="entry name" value="Beta Polymerase, domain 2"/>
    <property type="match status" value="1"/>
</dbReference>
<comment type="caution">
    <text evidence="11">The sequence shown here is derived from an EMBL/GenBank/DDBJ whole genome shotgun (WGS) entry which is preliminary data.</text>
</comment>
<dbReference type="Proteomes" id="UP001300261">
    <property type="component" value="Unassembled WGS sequence"/>
</dbReference>
<evidence type="ECO:0000256" key="6">
    <source>
        <dbReference type="ARBA" id="ARBA00022741"/>
    </source>
</evidence>
<evidence type="ECO:0000313" key="12">
    <source>
        <dbReference type="Proteomes" id="UP001300261"/>
    </source>
</evidence>
<evidence type="ECO:0000256" key="2">
    <source>
        <dbReference type="ARBA" id="ARBA00022679"/>
    </source>
</evidence>
<organism evidence="11 12">
    <name type="scientific">Roseibium salinum</name>
    <dbReference type="NCBI Taxonomy" id="1604349"/>
    <lineage>
        <taxon>Bacteria</taxon>
        <taxon>Pseudomonadati</taxon>
        <taxon>Pseudomonadota</taxon>
        <taxon>Alphaproteobacteria</taxon>
        <taxon>Hyphomicrobiales</taxon>
        <taxon>Stappiaceae</taxon>
        <taxon>Roseibium</taxon>
    </lineage>
</organism>
<dbReference type="PANTHER" id="PTHR46173">
    <property type="entry name" value="CCA TRNA NUCLEOTIDYLTRANSFERASE 1, MITOCHONDRIAL"/>
    <property type="match status" value="1"/>
</dbReference>
<feature type="domain" description="Poly A polymerase head" evidence="9">
    <location>
        <begin position="34"/>
        <end position="156"/>
    </location>
</feature>
<dbReference type="InterPro" id="IPR002646">
    <property type="entry name" value="PolA_pol_head_dom"/>
</dbReference>
<keyword evidence="7" id="KW-0460">Magnesium</keyword>
<keyword evidence="2 8" id="KW-0808">Transferase</keyword>
<keyword evidence="8" id="KW-0694">RNA-binding</keyword>
<evidence type="ECO:0000313" key="11">
    <source>
        <dbReference type="EMBL" id="MCX2725843.1"/>
    </source>
</evidence>
<sequence>MTAKADDIIRQADWLRSAGIQALFAAIEQDGDQARVVGGAVRNTLLGHDVPDVDIATTALPEDVMRRAAEAGLKAIGTGIDHGTVTVVSGGVPYEVTTLREDVETFGRQARVVFGRDWTRDAERRDFTMNALYADRLGHVHDPLGGLEDCLSRRVRFIGDPDTRIREDYLRILRFFRIYAAYGAGKMNEDGLGACLRQRDGLRQLSAERIGHEMRRLLRAPLAAPALRMMNDCGLWEIATGGLARIDDFEALRSLEEVAPETRDHELGLVVLAGFVREDLERICDRFRLSNANRKRMRAAWAAMKRLKKSPAFPTPASLVYEFGRQGAIDGLLAFWAGMRAQKHQGDDDRFAAMLSALRTEPVPEFPLKGADLIASGHERGPELGNLLSRLEAAWRDSGYSLSKQDLMRLSAELADNN</sequence>
<dbReference type="InterPro" id="IPR050264">
    <property type="entry name" value="Bact_CCA-adding_enz_type3_sf"/>
</dbReference>
<dbReference type="CDD" id="cd05398">
    <property type="entry name" value="NT_ClassII-CCAase"/>
    <property type="match status" value="1"/>
</dbReference>
<dbReference type="EMBL" id="JAPEVI010000003">
    <property type="protein sequence ID" value="MCX2725843.1"/>
    <property type="molecule type" value="Genomic_DNA"/>
</dbReference>
<dbReference type="PANTHER" id="PTHR46173:SF1">
    <property type="entry name" value="CCA TRNA NUCLEOTIDYLTRANSFERASE 1, MITOCHONDRIAL"/>
    <property type="match status" value="1"/>
</dbReference>
<dbReference type="RefSeq" id="WP_265966991.1">
    <property type="nucleotide sequence ID" value="NZ_JAPEVI010000003.1"/>
</dbReference>
<keyword evidence="4" id="KW-0548">Nucleotidyltransferase</keyword>
<dbReference type="SUPFAM" id="SSF81301">
    <property type="entry name" value="Nucleotidyltransferase"/>
    <property type="match status" value="1"/>
</dbReference>
<keyword evidence="5" id="KW-0479">Metal-binding</keyword>
<dbReference type="Gene3D" id="1.10.3090.10">
    <property type="entry name" value="cca-adding enzyme, domain 2"/>
    <property type="match status" value="1"/>
</dbReference>